<dbReference type="AlphaFoldDB" id="A0A2T9YAP8"/>
<comment type="caution">
    <text evidence="1">The sequence shown here is derived from an EMBL/GenBank/DDBJ whole genome shotgun (WGS) entry which is preliminary data.</text>
</comment>
<feature type="non-terminal residue" evidence="1">
    <location>
        <position position="1"/>
    </location>
</feature>
<evidence type="ECO:0000313" key="1">
    <source>
        <dbReference type="EMBL" id="PVU89400.1"/>
    </source>
</evidence>
<proteinExistence type="predicted"/>
<keyword evidence="2" id="KW-1185">Reference proteome</keyword>
<organism evidence="1 2">
    <name type="scientific">Smittium megazygosporum</name>
    <dbReference type="NCBI Taxonomy" id="133381"/>
    <lineage>
        <taxon>Eukaryota</taxon>
        <taxon>Fungi</taxon>
        <taxon>Fungi incertae sedis</taxon>
        <taxon>Zoopagomycota</taxon>
        <taxon>Kickxellomycotina</taxon>
        <taxon>Harpellomycetes</taxon>
        <taxon>Harpellales</taxon>
        <taxon>Legeriomycetaceae</taxon>
        <taxon>Smittium</taxon>
    </lineage>
</organism>
<evidence type="ECO:0000313" key="2">
    <source>
        <dbReference type="Proteomes" id="UP000245609"/>
    </source>
</evidence>
<sequence>PFGLSGRPESDRSLVRFLAATDLSSIKSKLFTTKMNNELQQTVVHLQQQVEALSAALKQMGIGNTSFQADEVLQERIYADECESYKYMSRL</sequence>
<protein>
    <submittedName>
        <fullName evidence="1">Uncharacterized protein</fullName>
    </submittedName>
</protein>
<gene>
    <name evidence="1" type="ORF">BB560_006298</name>
</gene>
<reference evidence="1 2" key="1">
    <citation type="journal article" date="2018" name="MBio">
        <title>Comparative Genomics Reveals the Core Gene Toolbox for the Fungus-Insect Symbiosis.</title>
        <authorList>
            <person name="Wang Y."/>
            <person name="Stata M."/>
            <person name="Wang W."/>
            <person name="Stajich J.E."/>
            <person name="White M.M."/>
            <person name="Moncalvo J.M."/>
        </authorList>
    </citation>
    <scope>NUCLEOTIDE SEQUENCE [LARGE SCALE GENOMIC DNA]</scope>
    <source>
        <strain evidence="1 2">SC-DP-2</strain>
    </source>
</reference>
<accession>A0A2T9YAP8</accession>
<name>A0A2T9YAP8_9FUNG</name>
<dbReference type="EMBL" id="MBFS01003049">
    <property type="protein sequence ID" value="PVU89400.1"/>
    <property type="molecule type" value="Genomic_DNA"/>
</dbReference>
<dbReference type="Proteomes" id="UP000245609">
    <property type="component" value="Unassembled WGS sequence"/>
</dbReference>